<proteinExistence type="predicted"/>
<sequence>MVRPAKCLFATTFLTLKRFHIHKACFRKVFTSEEFNGSQYAKEQVGKEVEKVGGTQEEQDKVSTELSIYTKAEGIFGLPTVVRHQYMVS</sequence>
<dbReference type="AlphaFoldDB" id="A0ABD2ZHU8"/>
<comment type="caution">
    <text evidence="1">The sequence shown here is derived from an EMBL/GenBank/DDBJ whole genome shotgun (WGS) entry which is preliminary data.</text>
</comment>
<name>A0ABD2ZHU8_9GENT</name>
<reference evidence="1 2" key="1">
    <citation type="submission" date="2024-11" db="EMBL/GenBank/DDBJ databases">
        <title>A near-complete genome assembly of Cinchona calisaya.</title>
        <authorList>
            <person name="Lian D.C."/>
            <person name="Zhao X.W."/>
            <person name="Wei L."/>
        </authorList>
    </citation>
    <scope>NUCLEOTIDE SEQUENCE [LARGE SCALE GENOMIC DNA]</scope>
    <source>
        <tissue evidence="1">Nenye</tissue>
    </source>
</reference>
<keyword evidence="2" id="KW-1185">Reference proteome</keyword>
<dbReference type="EMBL" id="JBJUIK010000009">
    <property type="protein sequence ID" value="KAL3519031.1"/>
    <property type="molecule type" value="Genomic_DNA"/>
</dbReference>
<accession>A0ABD2ZHU8</accession>
<evidence type="ECO:0000313" key="2">
    <source>
        <dbReference type="Proteomes" id="UP001630127"/>
    </source>
</evidence>
<gene>
    <name evidence="1" type="ORF">ACH5RR_021620</name>
</gene>
<evidence type="ECO:0008006" key="3">
    <source>
        <dbReference type="Google" id="ProtNLM"/>
    </source>
</evidence>
<protein>
    <recommendedName>
        <fullName evidence="3">Glutathione S-transferase</fullName>
    </recommendedName>
</protein>
<organism evidence="1 2">
    <name type="scientific">Cinchona calisaya</name>
    <dbReference type="NCBI Taxonomy" id="153742"/>
    <lineage>
        <taxon>Eukaryota</taxon>
        <taxon>Viridiplantae</taxon>
        <taxon>Streptophyta</taxon>
        <taxon>Embryophyta</taxon>
        <taxon>Tracheophyta</taxon>
        <taxon>Spermatophyta</taxon>
        <taxon>Magnoliopsida</taxon>
        <taxon>eudicotyledons</taxon>
        <taxon>Gunneridae</taxon>
        <taxon>Pentapetalae</taxon>
        <taxon>asterids</taxon>
        <taxon>lamiids</taxon>
        <taxon>Gentianales</taxon>
        <taxon>Rubiaceae</taxon>
        <taxon>Cinchonoideae</taxon>
        <taxon>Cinchoneae</taxon>
        <taxon>Cinchona</taxon>
    </lineage>
</organism>
<evidence type="ECO:0000313" key="1">
    <source>
        <dbReference type="EMBL" id="KAL3519031.1"/>
    </source>
</evidence>
<dbReference type="Proteomes" id="UP001630127">
    <property type="component" value="Unassembled WGS sequence"/>
</dbReference>